<keyword evidence="4" id="KW-0963">Cytoplasm</keyword>
<evidence type="ECO:0000256" key="1">
    <source>
        <dbReference type="ARBA" id="ARBA00004496"/>
    </source>
</evidence>
<evidence type="ECO:0000259" key="10">
    <source>
        <dbReference type="Pfam" id="PF01225"/>
    </source>
</evidence>
<gene>
    <name evidence="13" type="ORF">CINCED_3A007075</name>
</gene>
<accession>A0A5E4NMY3</accession>
<proteinExistence type="inferred from homology"/>
<keyword evidence="6" id="KW-0547">Nucleotide-binding</keyword>
<dbReference type="Gene3D" id="3.40.1190.10">
    <property type="entry name" value="Mur-like, catalytic domain"/>
    <property type="match status" value="1"/>
</dbReference>
<comment type="pathway">
    <text evidence="2">Cell wall biogenesis; peptidoglycan biosynthesis.</text>
</comment>
<dbReference type="Proteomes" id="UP000325440">
    <property type="component" value="Unassembled WGS sequence"/>
</dbReference>
<dbReference type="AlphaFoldDB" id="A0A5E4NMY3"/>
<dbReference type="Gene3D" id="3.90.190.20">
    <property type="entry name" value="Mur ligase, C-terminal domain"/>
    <property type="match status" value="1"/>
</dbReference>
<reference evidence="13 14" key="1">
    <citation type="submission" date="2019-08" db="EMBL/GenBank/DDBJ databases">
        <authorList>
            <person name="Alioto T."/>
            <person name="Alioto T."/>
            <person name="Gomez Garrido J."/>
        </authorList>
    </citation>
    <scope>NUCLEOTIDE SEQUENCE [LARGE SCALE GENOMIC DNA]</scope>
</reference>
<dbReference type="SUPFAM" id="SSF51984">
    <property type="entry name" value="MurCD N-terminal domain"/>
    <property type="match status" value="1"/>
</dbReference>
<dbReference type="InterPro" id="IPR013221">
    <property type="entry name" value="Mur_ligase_cen"/>
</dbReference>
<keyword evidence="9" id="KW-0472">Membrane</keyword>
<keyword evidence="14" id="KW-1185">Reference proteome</keyword>
<dbReference type="UniPathway" id="UPA00219"/>
<dbReference type="InterPro" id="IPR036615">
    <property type="entry name" value="Mur_ligase_C_dom_sf"/>
</dbReference>
<dbReference type="HAMAP" id="MF_00046">
    <property type="entry name" value="MurC"/>
    <property type="match status" value="1"/>
</dbReference>
<evidence type="ECO:0000256" key="9">
    <source>
        <dbReference type="SAM" id="Phobius"/>
    </source>
</evidence>
<dbReference type="InterPro" id="IPR050061">
    <property type="entry name" value="MurCDEF_pg_biosynth"/>
</dbReference>
<dbReference type="InterPro" id="IPR004101">
    <property type="entry name" value="Mur_ligase_C"/>
</dbReference>
<dbReference type="SUPFAM" id="SSF53623">
    <property type="entry name" value="MurD-like peptide ligases, catalytic domain"/>
    <property type="match status" value="1"/>
</dbReference>
<evidence type="ECO:0000256" key="3">
    <source>
        <dbReference type="ARBA" id="ARBA00012211"/>
    </source>
</evidence>
<evidence type="ECO:0000256" key="2">
    <source>
        <dbReference type="ARBA" id="ARBA00004752"/>
    </source>
</evidence>
<keyword evidence="9" id="KW-0812">Transmembrane</keyword>
<feature type="domain" description="Mur ligase N-terminal catalytic" evidence="10">
    <location>
        <begin position="7"/>
        <end position="105"/>
    </location>
</feature>
<feature type="transmembrane region" description="Helical" evidence="9">
    <location>
        <begin position="6"/>
        <end position="25"/>
    </location>
</feature>
<organism evidence="13 14">
    <name type="scientific">Cinara cedri</name>
    <dbReference type="NCBI Taxonomy" id="506608"/>
    <lineage>
        <taxon>Eukaryota</taxon>
        <taxon>Metazoa</taxon>
        <taxon>Ecdysozoa</taxon>
        <taxon>Arthropoda</taxon>
        <taxon>Hexapoda</taxon>
        <taxon>Insecta</taxon>
        <taxon>Pterygota</taxon>
        <taxon>Neoptera</taxon>
        <taxon>Paraneoptera</taxon>
        <taxon>Hemiptera</taxon>
        <taxon>Sternorrhyncha</taxon>
        <taxon>Aphidomorpha</taxon>
        <taxon>Aphidoidea</taxon>
        <taxon>Aphididae</taxon>
        <taxon>Lachninae</taxon>
        <taxon>Cinara</taxon>
    </lineage>
</organism>
<evidence type="ECO:0000256" key="6">
    <source>
        <dbReference type="ARBA" id="ARBA00022741"/>
    </source>
</evidence>
<dbReference type="GO" id="GO:0005524">
    <property type="term" value="F:ATP binding"/>
    <property type="evidence" value="ECO:0007669"/>
    <property type="project" value="UniProtKB-KW"/>
</dbReference>
<dbReference type="InterPro" id="IPR005758">
    <property type="entry name" value="UDP-N-AcMur_Ala_ligase_MurC"/>
</dbReference>
<feature type="domain" description="Mur ligase C-terminal" evidence="11">
    <location>
        <begin position="310"/>
        <end position="440"/>
    </location>
</feature>
<dbReference type="EMBL" id="CABPRJ010002470">
    <property type="protein sequence ID" value="VVC46328.1"/>
    <property type="molecule type" value="Genomic_DNA"/>
</dbReference>
<dbReference type="Pfam" id="PF02875">
    <property type="entry name" value="Mur_ligase_C"/>
    <property type="match status" value="1"/>
</dbReference>
<comment type="subcellular location">
    <subcellularLocation>
        <location evidence="1">Cytoplasm</location>
    </subcellularLocation>
</comment>
<evidence type="ECO:0000313" key="14">
    <source>
        <dbReference type="Proteomes" id="UP000325440"/>
    </source>
</evidence>
<evidence type="ECO:0000256" key="4">
    <source>
        <dbReference type="ARBA" id="ARBA00022490"/>
    </source>
</evidence>
<dbReference type="InterPro" id="IPR036565">
    <property type="entry name" value="Mur-like_cat_sf"/>
</dbReference>
<keyword evidence="5 13" id="KW-0436">Ligase</keyword>
<evidence type="ECO:0000256" key="8">
    <source>
        <dbReference type="ARBA" id="ARBA00047833"/>
    </source>
</evidence>
<feature type="domain" description="Mur ligase central" evidence="12">
    <location>
        <begin position="109"/>
        <end position="288"/>
    </location>
</feature>
<protein>
    <recommendedName>
        <fullName evidence="3">UDP-N-acetylmuramate--L-alanine ligase</fullName>
        <ecNumber evidence="3">6.3.2.8</ecNumber>
    </recommendedName>
</protein>
<keyword evidence="9" id="KW-1133">Transmembrane helix</keyword>
<dbReference type="PANTHER" id="PTHR43445">
    <property type="entry name" value="UDP-N-ACETYLMURAMATE--L-ALANINE LIGASE-RELATED"/>
    <property type="match status" value="1"/>
</dbReference>
<dbReference type="InterPro" id="IPR000713">
    <property type="entry name" value="Mur_ligase_N"/>
</dbReference>
<dbReference type="Pfam" id="PF08245">
    <property type="entry name" value="Mur_ligase_M"/>
    <property type="match status" value="1"/>
</dbReference>
<dbReference type="PANTHER" id="PTHR43445:SF3">
    <property type="entry name" value="UDP-N-ACETYLMURAMATE--L-ALANINE LIGASE"/>
    <property type="match status" value="1"/>
</dbReference>
<evidence type="ECO:0000259" key="11">
    <source>
        <dbReference type="Pfam" id="PF02875"/>
    </source>
</evidence>
<dbReference type="NCBIfam" id="TIGR01082">
    <property type="entry name" value="murC"/>
    <property type="match status" value="1"/>
</dbReference>
<comment type="catalytic activity">
    <reaction evidence="8">
        <text>UDP-N-acetyl-alpha-D-muramate + L-alanine + ATP = UDP-N-acetyl-alpha-D-muramoyl-L-alanine + ADP + phosphate + H(+)</text>
        <dbReference type="Rhea" id="RHEA:23372"/>
        <dbReference type="ChEBI" id="CHEBI:15378"/>
        <dbReference type="ChEBI" id="CHEBI:30616"/>
        <dbReference type="ChEBI" id="CHEBI:43474"/>
        <dbReference type="ChEBI" id="CHEBI:57972"/>
        <dbReference type="ChEBI" id="CHEBI:70757"/>
        <dbReference type="ChEBI" id="CHEBI:83898"/>
        <dbReference type="ChEBI" id="CHEBI:456216"/>
        <dbReference type="EC" id="6.3.2.8"/>
    </reaction>
</comment>
<evidence type="ECO:0000259" key="12">
    <source>
        <dbReference type="Pfam" id="PF08245"/>
    </source>
</evidence>
<name>A0A5E4NMY3_9HEMI</name>
<dbReference type="SUPFAM" id="SSF53244">
    <property type="entry name" value="MurD-like peptide ligases, peptide-binding domain"/>
    <property type="match status" value="1"/>
</dbReference>
<dbReference type="Gene3D" id="3.40.50.720">
    <property type="entry name" value="NAD(P)-binding Rossmann-like Domain"/>
    <property type="match status" value="1"/>
</dbReference>
<evidence type="ECO:0000313" key="13">
    <source>
        <dbReference type="EMBL" id="VVC46328.1"/>
    </source>
</evidence>
<sequence length="458" mass="50216">MNSTKVVHIIGIGGIGMSAIAKILYNLNYKVQGSDAYSNDNIDRLKKLGIEVYTGHSADNINQAQIVVYSSAIQDSNVELIAARENNKVIIHRSDILTELMKNKYTIAVSGSSGKTTTTAMLASIFDHSNIDPTVIVGGILNSYQSNAKFSKGDIFLLEADESDGTMLKIHANIAVITTINSDHIDYYGTVDGIKRAFCQFIDQADCAILPDFVDINYNEDKVQTFGFKGANIRAVNVKQHADIIEFDVLINANKVSILPSFEMKNVILSNAIGIHKVSNALAAISVAIKLGINEENIRNGLLEFKGVKRRFSTIADIEGVKFIEDYAHHPDEIHATLIAARSIAEGKVVGIIEPLRFARIRNFFCEFINIFMMFDYVVITPVHPPEDELISGCSIDDIQKALISNGFNNVKTMNDSLSISRFINDFTNSGDIVLFIGAGGKIAKLAKEAVEFIIGVE</sequence>
<dbReference type="Pfam" id="PF01225">
    <property type="entry name" value="Mur_ligase"/>
    <property type="match status" value="1"/>
</dbReference>
<dbReference type="GO" id="GO:0005737">
    <property type="term" value="C:cytoplasm"/>
    <property type="evidence" value="ECO:0007669"/>
    <property type="project" value="UniProtKB-SubCell"/>
</dbReference>
<dbReference type="GO" id="GO:0008763">
    <property type="term" value="F:UDP-N-acetylmuramate-L-alanine ligase activity"/>
    <property type="evidence" value="ECO:0007669"/>
    <property type="project" value="UniProtKB-EC"/>
</dbReference>
<dbReference type="OrthoDB" id="10062161at2759"/>
<dbReference type="EC" id="6.3.2.8" evidence="3"/>
<evidence type="ECO:0000256" key="7">
    <source>
        <dbReference type="ARBA" id="ARBA00022840"/>
    </source>
</evidence>
<evidence type="ECO:0000256" key="5">
    <source>
        <dbReference type="ARBA" id="ARBA00022598"/>
    </source>
</evidence>
<keyword evidence="7" id="KW-0067">ATP-binding</keyword>